<reference evidence="6" key="2">
    <citation type="submission" date="2023-03" db="EMBL/GenBank/DDBJ databases">
        <authorList>
            <person name="Inwood S.N."/>
            <person name="Skelly J.G."/>
            <person name="Guhlin J."/>
            <person name="Harrop T.W.R."/>
            <person name="Goldson S.G."/>
            <person name="Dearden P.K."/>
        </authorList>
    </citation>
    <scope>NUCLEOTIDE SEQUENCE</scope>
    <source>
        <strain evidence="6">Irish</strain>
        <tissue evidence="6">Whole body</tissue>
    </source>
</reference>
<dbReference type="Proteomes" id="UP001168990">
    <property type="component" value="Unassembled WGS sequence"/>
</dbReference>
<keyword evidence="3" id="KW-0539">Nucleus</keyword>
<evidence type="ECO:0000256" key="4">
    <source>
        <dbReference type="SAM" id="MobiDB-lite"/>
    </source>
</evidence>
<keyword evidence="7" id="KW-1185">Reference proteome</keyword>
<dbReference type="InterPro" id="IPR009057">
    <property type="entry name" value="Homeodomain-like_sf"/>
</dbReference>
<evidence type="ECO:0000313" key="6">
    <source>
        <dbReference type="EMBL" id="KAK0158864.1"/>
    </source>
</evidence>
<evidence type="ECO:0000259" key="5">
    <source>
        <dbReference type="PROSITE" id="PS51253"/>
    </source>
</evidence>
<evidence type="ECO:0000256" key="1">
    <source>
        <dbReference type="ARBA" id="ARBA00004123"/>
    </source>
</evidence>
<evidence type="ECO:0000256" key="3">
    <source>
        <dbReference type="ARBA" id="ARBA00023242"/>
    </source>
</evidence>
<feature type="region of interest" description="Disordered" evidence="4">
    <location>
        <begin position="278"/>
        <end position="304"/>
    </location>
</feature>
<evidence type="ECO:0000313" key="7">
    <source>
        <dbReference type="Proteomes" id="UP001168990"/>
    </source>
</evidence>
<feature type="compositionally biased region" description="Polar residues" evidence="4">
    <location>
        <begin position="294"/>
        <end position="304"/>
    </location>
</feature>
<proteinExistence type="predicted"/>
<protein>
    <recommendedName>
        <fullName evidence="5">HTH CENPB-type domain-containing protein</fullName>
    </recommendedName>
</protein>
<dbReference type="Gene3D" id="1.10.10.60">
    <property type="entry name" value="Homeodomain-like"/>
    <property type="match status" value="1"/>
</dbReference>
<feature type="region of interest" description="Disordered" evidence="4">
    <location>
        <begin position="169"/>
        <end position="196"/>
    </location>
</feature>
<gene>
    <name evidence="6" type="ORF">PV328_009807</name>
</gene>
<dbReference type="AlphaFoldDB" id="A0AA39EXZ0"/>
<organism evidence="6 7">
    <name type="scientific">Microctonus aethiopoides</name>
    <dbReference type="NCBI Taxonomy" id="144406"/>
    <lineage>
        <taxon>Eukaryota</taxon>
        <taxon>Metazoa</taxon>
        <taxon>Ecdysozoa</taxon>
        <taxon>Arthropoda</taxon>
        <taxon>Hexapoda</taxon>
        <taxon>Insecta</taxon>
        <taxon>Pterygota</taxon>
        <taxon>Neoptera</taxon>
        <taxon>Endopterygota</taxon>
        <taxon>Hymenoptera</taxon>
        <taxon>Apocrita</taxon>
        <taxon>Ichneumonoidea</taxon>
        <taxon>Braconidae</taxon>
        <taxon>Euphorinae</taxon>
        <taxon>Microctonus</taxon>
    </lineage>
</organism>
<reference evidence="6" key="1">
    <citation type="journal article" date="2023" name="bioRxiv">
        <title>Scaffold-level genome assemblies of two parasitoid biocontrol wasps reveal the parthenogenesis mechanism and an associated novel virus.</title>
        <authorList>
            <person name="Inwood S."/>
            <person name="Skelly J."/>
            <person name="Guhlin J."/>
            <person name="Harrop T."/>
            <person name="Goldson S."/>
            <person name="Dearden P."/>
        </authorList>
    </citation>
    <scope>NUCLEOTIDE SEQUENCE</scope>
    <source>
        <strain evidence="6">Irish</strain>
        <tissue evidence="6">Whole body</tissue>
    </source>
</reference>
<comment type="caution">
    <text evidence="6">The sequence shown here is derived from an EMBL/GenBank/DDBJ whole genome shotgun (WGS) entry which is preliminary data.</text>
</comment>
<feature type="compositionally biased region" description="Polar residues" evidence="4">
    <location>
        <begin position="169"/>
        <end position="194"/>
    </location>
</feature>
<keyword evidence="2" id="KW-0238">DNA-binding</keyword>
<feature type="domain" description="HTH CENPB-type" evidence="5">
    <location>
        <begin position="65"/>
        <end position="142"/>
    </location>
</feature>
<dbReference type="Pfam" id="PF03221">
    <property type="entry name" value="HTH_Tnp_Tc5"/>
    <property type="match status" value="1"/>
</dbReference>
<comment type="subcellular location">
    <subcellularLocation>
        <location evidence="1">Nucleus</location>
    </subcellularLocation>
</comment>
<dbReference type="InterPro" id="IPR007889">
    <property type="entry name" value="HTH_Psq"/>
</dbReference>
<sequence length="442" mass="50571">MVRNYKRKGEQQKWSQESMQAAVDAVVEGAMGYFKAATKFGVPQSTLERHVKLRRENPTLQVKKTLGKYKCVFSEEQENELVDYLKNLEQRNCGLTSKEVRCLAYQLASRNNHDHPFNKEEEIAGNDWFFGFRRRHPELAFRKLEPTTTTRTIECDKILTSSLFELEQSNGNSTGLHEEPSTSQNQYHQSSVRSLKSDNVAHKSSFSIWPPQPFVYNPKIAMKKSRKREKASVSSAHKTESKPTLKNKNKKFKKLDDVDMNDPGEYEKLLCALLTPETPTSDSEAQINEDPLTPQMSRSSSCGINNSQIKTLTKTLRKHRINSVEQKKLQLLDLAHKTLISDDDDDDDEHLVAGKRILDYQLKGVDEHQRTIADKLISDVIYYAQLGKLTDDAGVHCTTINAQNVYGPPRIQYQSDYSLPQSTHQSYEEFQRSSTVQAIQHI</sequence>
<feature type="region of interest" description="Disordered" evidence="4">
    <location>
        <begin position="222"/>
        <end position="259"/>
    </location>
</feature>
<evidence type="ECO:0000256" key="2">
    <source>
        <dbReference type="ARBA" id="ARBA00023125"/>
    </source>
</evidence>
<dbReference type="SUPFAM" id="SSF46689">
    <property type="entry name" value="Homeodomain-like"/>
    <property type="match status" value="1"/>
</dbReference>
<dbReference type="GO" id="GO:0003677">
    <property type="term" value="F:DNA binding"/>
    <property type="evidence" value="ECO:0007669"/>
    <property type="project" value="UniProtKB-KW"/>
</dbReference>
<dbReference type="PROSITE" id="PS51253">
    <property type="entry name" value="HTH_CENPB"/>
    <property type="match status" value="1"/>
</dbReference>
<dbReference type="EMBL" id="JAQQBS010001424">
    <property type="protein sequence ID" value="KAK0158864.1"/>
    <property type="molecule type" value="Genomic_DNA"/>
</dbReference>
<name>A0AA39EXZ0_9HYME</name>
<accession>A0AA39EXZ0</accession>
<dbReference type="Pfam" id="PF05225">
    <property type="entry name" value="HTH_psq"/>
    <property type="match status" value="1"/>
</dbReference>
<dbReference type="GO" id="GO:0005634">
    <property type="term" value="C:nucleus"/>
    <property type="evidence" value="ECO:0007669"/>
    <property type="project" value="UniProtKB-SubCell"/>
</dbReference>
<dbReference type="InterPro" id="IPR006600">
    <property type="entry name" value="HTH_CenpB_DNA-bd_dom"/>
</dbReference>